<keyword evidence="1" id="KW-0812">Transmembrane</keyword>
<sequence>MWIIGGVLSFYLLQKLAALLAIGLFLLAVWMKSKISHMDGEKWDQYFRTLSNRGYTAVFFVFYTIPHLALGWVGYLLYSHFCFPAPAVLALLIPLLGILKAVRMLDENKEKLWAKIRKLG</sequence>
<proteinExistence type="predicted"/>
<keyword evidence="1" id="KW-1133">Transmembrane helix</keyword>
<keyword evidence="1" id="KW-0472">Membrane</keyword>
<name>A0A8J6J7A9_9FIRM</name>
<evidence type="ECO:0000256" key="1">
    <source>
        <dbReference type="SAM" id="Phobius"/>
    </source>
</evidence>
<feature type="transmembrane region" description="Helical" evidence="1">
    <location>
        <begin position="12"/>
        <end position="33"/>
    </location>
</feature>
<dbReference type="EMBL" id="JACOPO010000002">
    <property type="protein sequence ID" value="MBC5721991.1"/>
    <property type="molecule type" value="Genomic_DNA"/>
</dbReference>
<feature type="transmembrane region" description="Helical" evidence="1">
    <location>
        <begin position="83"/>
        <end position="102"/>
    </location>
</feature>
<comment type="caution">
    <text evidence="2">The sequence shown here is derived from an EMBL/GenBank/DDBJ whole genome shotgun (WGS) entry which is preliminary data.</text>
</comment>
<protein>
    <submittedName>
        <fullName evidence="2">Uncharacterized protein</fullName>
    </submittedName>
</protein>
<reference evidence="2" key="1">
    <citation type="submission" date="2020-08" db="EMBL/GenBank/DDBJ databases">
        <title>Genome public.</title>
        <authorList>
            <person name="Liu C."/>
            <person name="Sun Q."/>
        </authorList>
    </citation>
    <scope>NUCLEOTIDE SEQUENCE</scope>
    <source>
        <strain evidence="2">NSJ-23</strain>
    </source>
</reference>
<feature type="transmembrane region" description="Helical" evidence="1">
    <location>
        <begin position="54"/>
        <end position="77"/>
    </location>
</feature>
<keyword evidence="3" id="KW-1185">Reference proteome</keyword>
<dbReference type="AlphaFoldDB" id="A0A8J6J7A9"/>
<gene>
    <name evidence="2" type="ORF">H8S11_04070</name>
</gene>
<accession>A0A8J6J7A9</accession>
<dbReference type="RefSeq" id="WP_186852275.1">
    <property type="nucleotide sequence ID" value="NZ_JACOPO010000002.1"/>
</dbReference>
<evidence type="ECO:0000313" key="3">
    <source>
        <dbReference type="Proteomes" id="UP000628736"/>
    </source>
</evidence>
<dbReference type="Proteomes" id="UP000628736">
    <property type="component" value="Unassembled WGS sequence"/>
</dbReference>
<organism evidence="2 3">
    <name type="scientific">Flintibacter hominis</name>
    <dbReference type="NCBI Taxonomy" id="2763048"/>
    <lineage>
        <taxon>Bacteria</taxon>
        <taxon>Bacillati</taxon>
        <taxon>Bacillota</taxon>
        <taxon>Clostridia</taxon>
        <taxon>Eubacteriales</taxon>
        <taxon>Flintibacter</taxon>
    </lineage>
</organism>
<evidence type="ECO:0000313" key="2">
    <source>
        <dbReference type="EMBL" id="MBC5721991.1"/>
    </source>
</evidence>